<evidence type="ECO:0000313" key="5">
    <source>
        <dbReference type="Proteomes" id="UP001470230"/>
    </source>
</evidence>
<feature type="coiled-coil region" evidence="1">
    <location>
        <begin position="68"/>
        <end position="95"/>
    </location>
</feature>
<protein>
    <recommendedName>
        <fullName evidence="3">t-SNARE coiled-coil homology domain-containing protein</fullName>
    </recommendedName>
</protein>
<keyword evidence="2" id="KW-0472">Membrane</keyword>
<comment type="caution">
    <text evidence="4">The sequence shown here is derived from an EMBL/GenBank/DDBJ whole genome shotgun (WGS) entry which is preliminary data.</text>
</comment>
<name>A0ABR2L1H8_9EUKA</name>
<dbReference type="EMBL" id="JAPFFF010000002">
    <property type="protein sequence ID" value="KAK8897203.1"/>
    <property type="molecule type" value="Genomic_DNA"/>
</dbReference>
<gene>
    <name evidence="4" type="ORF">M9Y10_015138</name>
</gene>
<keyword evidence="5" id="KW-1185">Reference proteome</keyword>
<reference evidence="4 5" key="1">
    <citation type="submission" date="2024-04" db="EMBL/GenBank/DDBJ databases">
        <title>Tritrichomonas musculus Genome.</title>
        <authorList>
            <person name="Alves-Ferreira E."/>
            <person name="Grigg M."/>
            <person name="Lorenzi H."/>
            <person name="Galac M."/>
        </authorList>
    </citation>
    <scope>NUCLEOTIDE SEQUENCE [LARGE SCALE GENOMIC DNA]</scope>
    <source>
        <strain evidence="4 5">EAF2021</strain>
    </source>
</reference>
<organism evidence="4 5">
    <name type="scientific">Tritrichomonas musculus</name>
    <dbReference type="NCBI Taxonomy" id="1915356"/>
    <lineage>
        <taxon>Eukaryota</taxon>
        <taxon>Metamonada</taxon>
        <taxon>Parabasalia</taxon>
        <taxon>Tritrichomonadida</taxon>
        <taxon>Tritrichomonadidae</taxon>
        <taxon>Tritrichomonas</taxon>
    </lineage>
</organism>
<accession>A0ABR2L1H8</accession>
<keyword evidence="1" id="KW-0175">Coiled coil</keyword>
<evidence type="ECO:0000256" key="2">
    <source>
        <dbReference type="SAM" id="Phobius"/>
    </source>
</evidence>
<dbReference type="SUPFAM" id="SSF58038">
    <property type="entry name" value="SNARE fusion complex"/>
    <property type="match status" value="1"/>
</dbReference>
<keyword evidence="2" id="KW-0812">Transmembrane</keyword>
<dbReference type="InterPro" id="IPR000727">
    <property type="entry name" value="T_SNARE_dom"/>
</dbReference>
<feature type="transmembrane region" description="Helical" evidence="2">
    <location>
        <begin position="266"/>
        <end position="288"/>
    </location>
</feature>
<dbReference type="Proteomes" id="UP001470230">
    <property type="component" value="Unassembled WGS sequence"/>
</dbReference>
<dbReference type="PROSITE" id="PS50192">
    <property type="entry name" value="T_SNARE"/>
    <property type="match status" value="1"/>
</dbReference>
<evidence type="ECO:0000313" key="4">
    <source>
        <dbReference type="EMBL" id="KAK8897203.1"/>
    </source>
</evidence>
<proteinExistence type="predicted"/>
<keyword evidence="2" id="KW-1133">Transmembrane helix</keyword>
<evidence type="ECO:0000259" key="3">
    <source>
        <dbReference type="PROSITE" id="PS50192"/>
    </source>
</evidence>
<feature type="domain" description="T-SNARE coiled-coil homology" evidence="3">
    <location>
        <begin position="194"/>
        <end position="256"/>
    </location>
</feature>
<sequence>MEQLMRRVQAIAVATGSKEGHEDANASDKNVDEFTLLKRDLNVKIREIRNDIKDRDEFANSPGGREDKTEIIRKATLIRNEIKEAQDQAKHMREIVMTEEGKMVKKNQDASVLQTRYKMCDLIDAHLQECERWFKGLAFTSAKGDPAKRDLLKGSKLNNEMVNPTLVEVQPPTDPTQTELEDIDGIEEWQLQIQENEQHIDNQIDQVLAGSYAINQLATQIGNEYQVLSEMDRDVDEQMDKTQANLDSANAQLKKTSAILNAKRNCCLDITLILLLVACVGFILWKYVF</sequence>
<evidence type="ECO:0000256" key="1">
    <source>
        <dbReference type="SAM" id="Coils"/>
    </source>
</evidence>
<dbReference type="Gene3D" id="1.20.5.110">
    <property type="match status" value="1"/>
</dbReference>